<dbReference type="PANTHER" id="PTHR11261">
    <property type="entry name" value="INTERPHOTORECEPTOR RETINOID-BINDING PROTEIN"/>
    <property type="match status" value="1"/>
</dbReference>
<dbReference type="AlphaFoldDB" id="A0A098LEH3"/>
<dbReference type="OrthoDB" id="6397760at2"/>
<dbReference type="GO" id="GO:0008236">
    <property type="term" value="F:serine-type peptidase activity"/>
    <property type="evidence" value="ECO:0007669"/>
    <property type="project" value="InterPro"/>
</dbReference>
<dbReference type="EMBL" id="BBLT01000004">
    <property type="protein sequence ID" value="GAL85306.1"/>
    <property type="molecule type" value="Genomic_DNA"/>
</dbReference>
<name>A0A098LEH3_9BACT</name>
<dbReference type="Pfam" id="PF03572">
    <property type="entry name" value="Peptidase_S41"/>
    <property type="match status" value="1"/>
</dbReference>
<dbReference type="SMART" id="SM00245">
    <property type="entry name" value="TSPc"/>
    <property type="match status" value="1"/>
</dbReference>
<dbReference type="Pfam" id="PF14684">
    <property type="entry name" value="Tricorn_C1"/>
    <property type="match status" value="1"/>
</dbReference>
<comment type="caution">
    <text evidence="2">The sequence shown here is derived from an EMBL/GenBank/DDBJ whole genome shotgun (WGS) entry which is preliminary data.</text>
</comment>
<dbReference type="GO" id="GO:0006508">
    <property type="term" value="P:proteolysis"/>
    <property type="evidence" value="ECO:0007669"/>
    <property type="project" value="InterPro"/>
</dbReference>
<dbReference type="eggNOG" id="COG0793">
    <property type="taxonomic scope" value="Bacteria"/>
</dbReference>
<dbReference type="InterPro" id="IPR028204">
    <property type="entry name" value="Tricorn_C1"/>
</dbReference>
<dbReference type="RefSeq" id="WP_081990501.1">
    <property type="nucleotide sequence ID" value="NZ_BBLT01000004.1"/>
</dbReference>
<dbReference type="InterPro" id="IPR005151">
    <property type="entry name" value="Tail-specific_protease"/>
</dbReference>
<protein>
    <submittedName>
        <fullName evidence="2">Peptidase S41 family</fullName>
    </submittedName>
</protein>
<proteinExistence type="predicted"/>
<dbReference type="Gene3D" id="3.90.226.10">
    <property type="entry name" value="2-enoyl-CoA Hydratase, Chain A, domain 1"/>
    <property type="match status" value="1"/>
</dbReference>
<dbReference type="STRING" id="153721.MYP_2535"/>
<evidence type="ECO:0000259" key="1">
    <source>
        <dbReference type="SMART" id="SM00245"/>
    </source>
</evidence>
<keyword evidence="3" id="KW-1185">Reference proteome</keyword>
<gene>
    <name evidence="2" type="ORF">MYP_2535</name>
</gene>
<dbReference type="PANTHER" id="PTHR11261:SF3">
    <property type="entry name" value="RETINOL-BINDING PROTEIN 3"/>
    <property type="match status" value="1"/>
</dbReference>
<dbReference type="PROSITE" id="PS51257">
    <property type="entry name" value="PROKAR_LIPOPROTEIN"/>
    <property type="match status" value="1"/>
</dbReference>
<accession>A0A098LEH3</accession>
<evidence type="ECO:0000313" key="2">
    <source>
        <dbReference type="EMBL" id="GAL85306.1"/>
    </source>
</evidence>
<evidence type="ECO:0000313" key="3">
    <source>
        <dbReference type="Proteomes" id="UP000030185"/>
    </source>
</evidence>
<feature type="domain" description="Tail specific protease" evidence="1">
    <location>
        <begin position="115"/>
        <end position="331"/>
    </location>
</feature>
<dbReference type="SUPFAM" id="SSF52096">
    <property type="entry name" value="ClpP/crotonase"/>
    <property type="match status" value="1"/>
</dbReference>
<dbReference type="CDD" id="cd07563">
    <property type="entry name" value="Peptidase_S41_IRBP"/>
    <property type="match status" value="1"/>
</dbReference>
<dbReference type="Gene3D" id="3.30.750.44">
    <property type="match status" value="1"/>
</dbReference>
<organism evidence="2 3">
    <name type="scientific">Sporocytophaga myxococcoides</name>
    <dbReference type="NCBI Taxonomy" id="153721"/>
    <lineage>
        <taxon>Bacteria</taxon>
        <taxon>Pseudomonadati</taxon>
        <taxon>Bacteroidota</taxon>
        <taxon>Cytophagia</taxon>
        <taxon>Cytophagales</taxon>
        <taxon>Cytophagaceae</taxon>
        <taxon>Sporocytophaga</taxon>
    </lineage>
</organism>
<dbReference type="Proteomes" id="UP000030185">
    <property type="component" value="Unassembled WGS sequence"/>
</dbReference>
<dbReference type="InterPro" id="IPR029045">
    <property type="entry name" value="ClpP/crotonase-like_dom_sf"/>
</dbReference>
<sequence length="354" mass="39890">MKLIQIKYIYSFLLLIIFFSACEKALIEPNKSSSAEKNFEIFWNDINNTYPFFSYDKVDWQSVYNSNRPLVNASTTDDELFEIFKNMLRPLLDGHISLKKPNGVTWANERHYEYSSNFSSSLVRGRYLNNKVNFVTAPDYSDKNKTDTIIRYGFINNNILYFHVGTFLTNLPVRDTLRNIVNRNPQLIGVIMDMRNNGGGVLSSAQKLASYFTGTTQLYGYLKNKTGPLDNNFSDAYGLYTQGDGRGSFGTKPVAILTNRYDFSATEHFVMATKDLPNVTSIGDTTGGAFSPIIQRSLPNGIQYTVVSSITTDKHNNVFEKTGLAPEIYKTLTTTDFLAGKDPLIDAAIKNITK</sequence>
<reference evidence="2 3" key="1">
    <citation type="submission" date="2014-09" db="EMBL/GenBank/DDBJ databases">
        <title>Sporocytophaga myxococcoides PG-01 genome sequencing.</title>
        <authorList>
            <person name="Liu L."/>
            <person name="Gao P.J."/>
            <person name="Chen G.J."/>
            <person name="Wang L.S."/>
        </authorList>
    </citation>
    <scope>NUCLEOTIDE SEQUENCE [LARGE SCALE GENOMIC DNA]</scope>
    <source>
        <strain evidence="2 3">PG-01</strain>
    </source>
</reference>